<protein>
    <submittedName>
        <fullName evidence="1">Uncharacterized protein</fullName>
    </submittedName>
</protein>
<sequence length="193" mass="22006">MRDWRKVNEGMLKVSDSLLAEFLRDYKLRFGEMCPSCKNKLPLYLKKLINYKKMTEKTCVMKPNAKIYYRPHQTHYFEFNITDEIALEMLELNPKYAKFFIVLPAQGKKAPAVEKPIVDNPVEKAVDKIAEEILSATAVYEKELVSLAGIGKKTVEKIVAVSSNKVDLSKALDAGTLELTEDQINTLREFING</sequence>
<proteinExistence type="predicted"/>
<evidence type="ECO:0000313" key="1">
    <source>
        <dbReference type="EMBL" id="GAF88873.1"/>
    </source>
</evidence>
<accession>X0T5U0</accession>
<dbReference type="EMBL" id="BARS01011344">
    <property type="protein sequence ID" value="GAF88873.1"/>
    <property type="molecule type" value="Genomic_DNA"/>
</dbReference>
<gene>
    <name evidence="1" type="ORF">S01H1_20667</name>
</gene>
<name>X0T5U0_9ZZZZ</name>
<organism evidence="1">
    <name type="scientific">marine sediment metagenome</name>
    <dbReference type="NCBI Taxonomy" id="412755"/>
    <lineage>
        <taxon>unclassified sequences</taxon>
        <taxon>metagenomes</taxon>
        <taxon>ecological metagenomes</taxon>
    </lineage>
</organism>
<reference evidence="1" key="1">
    <citation type="journal article" date="2014" name="Front. Microbiol.">
        <title>High frequency of phylogenetically diverse reductive dehalogenase-homologous genes in deep subseafloor sedimentary metagenomes.</title>
        <authorList>
            <person name="Kawai M."/>
            <person name="Futagami T."/>
            <person name="Toyoda A."/>
            <person name="Takaki Y."/>
            <person name="Nishi S."/>
            <person name="Hori S."/>
            <person name="Arai W."/>
            <person name="Tsubouchi T."/>
            <person name="Morono Y."/>
            <person name="Uchiyama I."/>
            <person name="Ito T."/>
            <person name="Fujiyama A."/>
            <person name="Inagaki F."/>
            <person name="Takami H."/>
        </authorList>
    </citation>
    <scope>NUCLEOTIDE SEQUENCE</scope>
    <source>
        <strain evidence="1">Expedition CK06-06</strain>
    </source>
</reference>
<dbReference type="AlphaFoldDB" id="X0T5U0"/>
<comment type="caution">
    <text evidence="1">The sequence shown here is derived from an EMBL/GenBank/DDBJ whole genome shotgun (WGS) entry which is preliminary data.</text>
</comment>